<protein>
    <recommendedName>
        <fullName evidence="4">Peptidase A1 domain-containing protein</fullName>
    </recommendedName>
</protein>
<keyword evidence="6" id="KW-1185">Reference proteome</keyword>
<proteinExistence type="inferred from homology"/>
<reference evidence="5" key="1">
    <citation type="submission" date="2024-03" db="EMBL/GenBank/DDBJ databases">
        <title>WGS assembly of Saponaria officinalis var. Norfolk2.</title>
        <authorList>
            <person name="Jenkins J."/>
            <person name="Shu S."/>
            <person name="Grimwood J."/>
            <person name="Barry K."/>
            <person name="Goodstein D."/>
            <person name="Schmutz J."/>
            <person name="Leebens-Mack J."/>
            <person name="Osbourn A."/>
        </authorList>
    </citation>
    <scope>NUCLEOTIDE SEQUENCE [LARGE SCALE GENOMIC DNA]</scope>
    <source>
        <strain evidence="5">JIC</strain>
    </source>
</reference>
<feature type="domain" description="Peptidase A1" evidence="4">
    <location>
        <begin position="72"/>
        <end position="156"/>
    </location>
</feature>
<name>A0AAW1LLC3_SAPOF</name>
<dbReference type="SUPFAM" id="SSF50630">
    <property type="entry name" value="Acid proteases"/>
    <property type="match status" value="1"/>
</dbReference>
<dbReference type="InterPro" id="IPR051708">
    <property type="entry name" value="Plant_Aspart_Prot_A1"/>
</dbReference>
<sequence>MDFLKHTQNQIQLKMIHIDSRESLVYDPKLTDFERAKRLITMSESRTRFLANSTRYRENNLTPKMGVQGMTYHVEIGIGEFDNINEPYHKTYLVLDTGSDLVWTQCEGCWGTTLESSALLRNSRSHTYNPFPCNQCPDGQCNQDHYCIRSNTENLR</sequence>
<comment type="caution">
    <text evidence="5">The sequence shown here is derived from an EMBL/GenBank/DDBJ whole genome shotgun (WGS) entry which is preliminary data.</text>
</comment>
<evidence type="ECO:0000313" key="5">
    <source>
        <dbReference type="EMBL" id="KAK9734236.1"/>
    </source>
</evidence>
<dbReference type="Pfam" id="PF14543">
    <property type="entry name" value="TAXi_N"/>
    <property type="match status" value="1"/>
</dbReference>
<dbReference type="PANTHER" id="PTHR47967:SF123">
    <property type="entry name" value="ASPARTIC PROTEINASE NEPENTHESIN-1-LIKE"/>
    <property type="match status" value="1"/>
</dbReference>
<dbReference type="PROSITE" id="PS51767">
    <property type="entry name" value="PEPTIDASE_A1"/>
    <property type="match status" value="1"/>
</dbReference>
<dbReference type="GO" id="GO:0006508">
    <property type="term" value="P:proteolysis"/>
    <property type="evidence" value="ECO:0007669"/>
    <property type="project" value="UniProtKB-KW"/>
</dbReference>
<accession>A0AAW1LLC3</accession>
<dbReference type="Gene3D" id="2.40.70.10">
    <property type="entry name" value="Acid Proteases"/>
    <property type="match status" value="1"/>
</dbReference>
<evidence type="ECO:0000256" key="1">
    <source>
        <dbReference type="ARBA" id="ARBA00007447"/>
    </source>
</evidence>
<gene>
    <name evidence="5" type="ORF">RND81_04G125100</name>
</gene>
<dbReference type="EMBL" id="JBDFQZ010000004">
    <property type="protein sequence ID" value="KAK9734236.1"/>
    <property type="molecule type" value="Genomic_DNA"/>
</dbReference>
<evidence type="ECO:0000256" key="2">
    <source>
        <dbReference type="ARBA" id="ARBA00022670"/>
    </source>
</evidence>
<keyword evidence="2" id="KW-0645">Protease</keyword>
<dbReference type="InterPro" id="IPR032861">
    <property type="entry name" value="TAXi_N"/>
</dbReference>
<dbReference type="AlphaFoldDB" id="A0AAW1LLC3"/>
<dbReference type="GO" id="GO:0008233">
    <property type="term" value="F:peptidase activity"/>
    <property type="evidence" value="ECO:0007669"/>
    <property type="project" value="UniProtKB-KW"/>
</dbReference>
<dbReference type="Proteomes" id="UP001443914">
    <property type="component" value="Unassembled WGS sequence"/>
</dbReference>
<comment type="similarity">
    <text evidence="1">Belongs to the peptidase A1 family.</text>
</comment>
<evidence type="ECO:0000256" key="3">
    <source>
        <dbReference type="ARBA" id="ARBA00022801"/>
    </source>
</evidence>
<dbReference type="GO" id="GO:0005576">
    <property type="term" value="C:extracellular region"/>
    <property type="evidence" value="ECO:0007669"/>
    <property type="project" value="TreeGrafter"/>
</dbReference>
<evidence type="ECO:0000259" key="4">
    <source>
        <dbReference type="PROSITE" id="PS51767"/>
    </source>
</evidence>
<dbReference type="PANTHER" id="PTHR47967">
    <property type="entry name" value="OS07G0603500 PROTEIN-RELATED"/>
    <property type="match status" value="1"/>
</dbReference>
<dbReference type="InterPro" id="IPR033121">
    <property type="entry name" value="PEPTIDASE_A1"/>
</dbReference>
<keyword evidence="3" id="KW-0378">Hydrolase</keyword>
<dbReference type="InterPro" id="IPR021109">
    <property type="entry name" value="Peptidase_aspartic_dom_sf"/>
</dbReference>
<evidence type="ECO:0000313" key="6">
    <source>
        <dbReference type="Proteomes" id="UP001443914"/>
    </source>
</evidence>
<organism evidence="5 6">
    <name type="scientific">Saponaria officinalis</name>
    <name type="common">Common soapwort</name>
    <name type="synonym">Lychnis saponaria</name>
    <dbReference type="NCBI Taxonomy" id="3572"/>
    <lineage>
        <taxon>Eukaryota</taxon>
        <taxon>Viridiplantae</taxon>
        <taxon>Streptophyta</taxon>
        <taxon>Embryophyta</taxon>
        <taxon>Tracheophyta</taxon>
        <taxon>Spermatophyta</taxon>
        <taxon>Magnoliopsida</taxon>
        <taxon>eudicotyledons</taxon>
        <taxon>Gunneridae</taxon>
        <taxon>Pentapetalae</taxon>
        <taxon>Caryophyllales</taxon>
        <taxon>Caryophyllaceae</taxon>
        <taxon>Caryophylleae</taxon>
        <taxon>Saponaria</taxon>
    </lineage>
</organism>